<organism evidence="1">
    <name type="scientific">Megaviridae environmental sample</name>
    <dbReference type="NCBI Taxonomy" id="1737588"/>
    <lineage>
        <taxon>Viruses</taxon>
        <taxon>Varidnaviria</taxon>
        <taxon>Bamfordvirae</taxon>
        <taxon>Nucleocytoviricota</taxon>
        <taxon>Megaviricetes</taxon>
        <taxon>Imitervirales</taxon>
        <taxon>Mimiviridae</taxon>
        <taxon>environmental samples</taxon>
    </lineage>
</organism>
<dbReference type="SUPFAM" id="SSF53448">
    <property type="entry name" value="Nucleotide-diphospho-sugar transferases"/>
    <property type="match status" value="1"/>
</dbReference>
<evidence type="ECO:0000313" key="1">
    <source>
        <dbReference type="EMBL" id="QFG75114.1"/>
    </source>
</evidence>
<dbReference type="Gene3D" id="3.90.550.10">
    <property type="entry name" value="Spore Coat Polysaccharide Biosynthesis Protein SpsA, Chain A"/>
    <property type="match status" value="1"/>
</dbReference>
<name>A0A5J6VP67_9VIRU</name>
<reference evidence="1" key="1">
    <citation type="journal article" date="2019" name="Philos. Trans. R. Soc. Lond., B, Biol. Sci.">
        <title>Targeted metagenomic recovery of four divergent viruses reveals shared and distinctive characteristics of giant viruses of marine eukaryotes.</title>
        <authorList>
            <person name="Needham D.M."/>
            <person name="Poirier C."/>
            <person name="Hehenberger E."/>
            <person name="Jimenez V."/>
            <person name="Swalwell J.E."/>
            <person name="Santoro A.E."/>
            <person name="Worden A.Z."/>
        </authorList>
    </citation>
    <scope>NUCLEOTIDE SEQUENCE</scope>
    <source>
        <strain evidence="1">OPacV-421</strain>
    </source>
</reference>
<dbReference type="EMBL" id="MN448299">
    <property type="protein sequence ID" value="QFG75114.1"/>
    <property type="molecule type" value="Genomic_DNA"/>
</dbReference>
<protein>
    <submittedName>
        <fullName evidence="1">Uncharacterized protein</fullName>
    </submittedName>
</protein>
<proteinExistence type="predicted"/>
<accession>A0A5J6VP67</accession>
<sequence>MVNLLVSILTSGQLHYLKECVKSVQNQLGTKLQYSIHINVNSTNEDYYDEVKTTFPDMYVFKTESNGKPGKGHNSNLAHFKKQKKYTLLLPLDGDDFLYPYALKRLEYYLAYNPDVLILPYNDMLNDKYPDNCLSAVIDDKCYFNYNNFVDNMRDNWLNQKKNPLTNNINTTNTGGRLFLISKRGLKINLEYTETLGIYDDTVPFLQILEYYNLYNDLNIYILEDVDMYLYNKINQGSVTHVFDPQKDTSPEETNFREAVKHKFLSIRDFKIAQFKFLKTDPLPEFSAIDKFNFARRLVSNIQLETKSHKYDNYKLFISHAVGKKNADMLRIYVKQYLICTSVYNKEDIEHLKRFLLSYALFTDANDAINVTIFTLPSLKPIIENLLQLLHIKSNVIANIKQNTPIDRLLHSFHLESVPNINIYNKVIYLKPYTIFNKVLEPFLNSMLEDKLYAFSDNDASFSLLKLQNKESIKCYNDEFLMFNNTKTNMDFLKSLKIYIQLYIKQFNVKEEQITDPFLSELFQYFINKHNMVDDIGSIEHMASTYIHFDKKDHRLINIHKDSMDSFMNLKTQVIENKKPITDDWKDRYVMDTKVEEKTTSVFIDFTKEDLYELNELSYVYKEKAILKFNQQKDMFVYVDVDTLDITNGGKYVPISKELLLLEHQISDHNKEVFKEYKHIEYTEEQMDSFMQIHKLSDEYKKLCENYEKTLIKELKHMMFIVLHLYLNGGVYLSNIVEIDNTIHDILKDASVVFCKSIKLKDGLNNVCIATGPKTELFKYYIKLFSEITEAKLITNKDIIDEQLHRVLHMTKTPNAAILDVSMDNVSTVENPEDEENKEALATNKAFCQYIHNDVNILKYYFVTEVLPDKEKNIFIGPSTTDNMTITLEKPMKIGNTPLNKQHPMWDTTFEVEVEGLEVTIKKSEENISAENPGWKQHLVLPVLQD</sequence>
<dbReference type="InterPro" id="IPR029044">
    <property type="entry name" value="Nucleotide-diphossugar_trans"/>
</dbReference>